<dbReference type="PANTHER" id="PTHR38849">
    <property type="entry name" value="SMALL SECRETED PROTEIN"/>
    <property type="match status" value="1"/>
</dbReference>
<evidence type="ECO:0000256" key="1">
    <source>
        <dbReference type="SAM" id="SignalP"/>
    </source>
</evidence>
<name>A0A5B0MEI3_PUCGR</name>
<organism evidence="2 3">
    <name type="scientific">Puccinia graminis f. sp. tritici</name>
    <dbReference type="NCBI Taxonomy" id="56615"/>
    <lineage>
        <taxon>Eukaryota</taxon>
        <taxon>Fungi</taxon>
        <taxon>Dikarya</taxon>
        <taxon>Basidiomycota</taxon>
        <taxon>Pucciniomycotina</taxon>
        <taxon>Pucciniomycetes</taxon>
        <taxon>Pucciniales</taxon>
        <taxon>Pucciniaceae</taxon>
        <taxon>Puccinia</taxon>
    </lineage>
</organism>
<proteinExistence type="predicted"/>
<dbReference type="PANTHER" id="PTHR38849:SF1">
    <property type="entry name" value="SMALL SECRETED PROTEIN"/>
    <property type="match status" value="1"/>
</dbReference>
<gene>
    <name evidence="2" type="ORF">PGT21_009918</name>
</gene>
<feature type="signal peptide" evidence="1">
    <location>
        <begin position="1"/>
        <end position="22"/>
    </location>
</feature>
<evidence type="ECO:0000313" key="2">
    <source>
        <dbReference type="EMBL" id="KAA1074553.1"/>
    </source>
</evidence>
<dbReference type="EMBL" id="VSWC01000157">
    <property type="protein sequence ID" value="KAA1074553.1"/>
    <property type="molecule type" value="Genomic_DNA"/>
</dbReference>
<keyword evidence="3" id="KW-1185">Reference proteome</keyword>
<comment type="caution">
    <text evidence="2">The sequence shown here is derived from an EMBL/GenBank/DDBJ whole genome shotgun (WGS) entry which is preliminary data.</text>
</comment>
<feature type="chain" id="PRO_5022699462" evidence="1">
    <location>
        <begin position="23"/>
        <end position="202"/>
    </location>
</feature>
<dbReference type="OrthoDB" id="2498176at2759"/>
<sequence>MQSILTIASVLIFFHSYLFIGAKPTGTLLPGSPSKTGPSKIFPYRKYEDFQISDGVAGQSLENAQKVFVTPFEGKLSEITQTDLNNLVAMSIEAIQNEQRFNQAQGKTGGSKKNGNQALAAGKTANKVLKLVGEIQVLELHKKLNLQQLADPEARLKEHQVKLAKNTKLDRANRGKKMVSFLSVGASGEKDIKEKKSHKGNK</sequence>
<accession>A0A5B0MEI3</accession>
<reference evidence="2 3" key="1">
    <citation type="submission" date="2019-05" db="EMBL/GenBank/DDBJ databases">
        <title>Emergence of the Ug99 lineage of the wheat stem rust pathogen through somatic hybridization.</title>
        <authorList>
            <person name="Li F."/>
            <person name="Upadhyaya N.M."/>
            <person name="Sperschneider J."/>
            <person name="Matny O."/>
            <person name="Nguyen-Phuc H."/>
            <person name="Mago R."/>
            <person name="Raley C."/>
            <person name="Miller M.E."/>
            <person name="Silverstein K.A.T."/>
            <person name="Henningsen E."/>
            <person name="Hirsch C.D."/>
            <person name="Visser B."/>
            <person name="Pretorius Z.A."/>
            <person name="Steffenson B.J."/>
            <person name="Schwessinger B."/>
            <person name="Dodds P.N."/>
            <person name="Figueroa M."/>
        </authorList>
    </citation>
    <scope>NUCLEOTIDE SEQUENCE [LARGE SCALE GENOMIC DNA]</scope>
    <source>
        <strain evidence="2">21-0</strain>
    </source>
</reference>
<keyword evidence="1" id="KW-0732">Signal</keyword>
<evidence type="ECO:0000313" key="3">
    <source>
        <dbReference type="Proteomes" id="UP000324748"/>
    </source>
</evidence>
<dbReference type="Proteomes" id="UP000324748">
    <property type="component" value="Unassembled WGS sequence"/>
</dbReference>
<dbReference type="AlphaFoldDB" id="A0A5B0MEI3"/>
<protein>
    <submittedName>
        <fullName evidence="2">Uncharacterized protein</fullName>
    </submittedName>
</protein>